<dbReference type="GO" id="GO:0046983">
    <property type="term" value="F:protein dimerization activity"/>
    <property type="evidence" value="ECO:0007669"/>
    <property type="project" value="InterPro"/>
</dbReference>
<evidence type="ECO:0000256" key="2">
    <source>
        <dbReference type="ARBA" id="ARBA00023015"/>
    </source>
</evidence>
<evidence type="ECO:0000256" key="4">
    <source>
        <dbReference type="ARBA" id="ARBA00023242"/>
    </source>
</evidence>
<evidence type="ECO:0000313" key="9">
    <source>
        <dbReference type="Proteomes" id="UP000585474"/>
    </source>
</evidence>
<dbReference type="SUPFAM" id="SSF47459">
    <property type="entry name" value="HLH, helix-loop-helix DNA-binding domain"/>
    <property type="match status" value="1"/>
</dbReference>
<dbReference type="EMBL" id="BJWL01000015">
    <property type="protein sequence ID" value="GFZ02164.1"/>
    <property type="molecule type" value="Genomic_DNA"/>
</dbReference>
<evidence type="ECO:0000256" key="3">
    <source>
        <dbReference type="ARBA" id="ARBA00023163"/>
    </source>
</evidence>
<keyword evidence="8" id="KW-0238">DNA-binding</keyword>
<accession>A0A7J0FUB3</accession>
<dbReference type="OrthoDB" id="1935281at2759"/>
<comment type="caution">
    <text evidence="8">The sequence shown here is derived from an EMBL/GenBank/DDBJ whole genome shotgun (WGS) entry which is preliminary data.</text>
</comment>
<dbReference type="PROSITE" id="PS50888">
    <property type="entry name" value="BHLH"/>
    <property type="match status" value="1"/>
</dbReference>
<feature type="coiled-coil region" evidence="5">
    <location>
        <begin position="118"/>
        <end position="152"/>
    </location>
</feature>
<keyword evidence="3" id="KW-0804">Transcription</keyword>
<sequence>MEFISSMEFASSVVPCDEIDELLQLSSAPFQQHRIQEDTLLVTPSLYNGDVTSKPDNSRRRKSSVTQDDTPLDYKSKKVIHRDGERQRRQEMAALNRSLRSLMPLEYLKGRRSMSDNMHEAVKYIRHLQKRVEELREKRDELTNTSDQVTENGGSKCLASCVQESTVAVETSRTGVRVTGSIPLSRGVSVSIMLDLLLREGLVVVSCVSTNLEERLILSIESEVLVVDSLNAGVTARNPVDDGRSINLSELQKKLTDLMG</sequence>
<feature type="region of interest" description="Disordered" evidence="6">
    <location>
        <begin position="46"/>
        <end position="73"/>
    </location>
</feature>
<dbReference type="InterPro" id="IPR011598">
    <property type="entry name" value="bHLH_dom"/>
</dbReference>
<dbReference type="AlphaFoldDB" id="A0A7J0FUB3"/>
<dbReference type="Proteomes" id="UP000585474">
    <property type="component" value="Unassembled WGS sequence"/>
</dbReference>
<proteinExistence type="predicted"/>
<keyword evidence="2" id="KW-0805">Transcription regulation</keyword>
<evidence type="ECO:0000256" key="1">
    <source>
        <dbReference type="ARBA" id="ARBA00004123"/>
    </source>
</evidence>
<name>A0A7J0FUB3_9ERIC</name>
<feature type="domain" description="BHLH" evidence="7">
    <location>
        <begin position="76"/>
        <end position="128"/>
    </location>
</feature>
<evidence type="ECO:0000256" key="6">
    <source>
        <dbReference type="SAM" id="MobiDB-lite"/>
    </source>
</evidence>
<evidence type="ECO:0000256" key="5">
    <source>
        <dbReference type="SAM" id="Coils"/>
    </source>
</evidence>
<dbReference type="CDD" id="cd18914">
    <property type="entry name" value="bHLH_AtORG2_like"/>
    <property type="match status" value="1"/>
</dbReference>
<keyword evidence="5" id="KW-0175">Coiled coil</keyword>
<dbReference type="PANTHER" id="PTHR13935:SF155">
    <property type="entry name" value="TRANSCRIPTION FACTOR BHLH120-LIKE"/>
    <property type="match status" value="1"/>
</dbReference>
<dbReference type="InterPro" id="IPR036638">
    <property type="entry name" value="HLH_DNA-bd_sf"/>
</dbReference>
<dbReference type="GO" id="GO:0000977">
    <property type="term" value="F:RNA polymerase II transcription regulatory region sequence-specific DNA binding"/>
    <property type="evidence" value="ECO:0007669"/>
    <property type="project" value="TreeGrafter"/>
</dbReference>
<dbReference type="GO" id="GO:0000981">
    <property type="term" value="F:DNA-binding transcription factor activity, RNA polymerase II-specific"/>
    <property type="evidence" value="ECO:0007669"/>
    <property type="project" value="TreeGrafter"/>
</dbReference>
<keyword evidence="9" id="KW-1185">Reference proteome</keyword>
<evidence type="ECO:0000259" key="7">
    <source>
        <dbReference type="PROSITE" id="PS50888"/>
    </source>
</evidence>
<dbReference type="PANTHER" id="PTHR13935">
    <property type="entry name" value="ACHAETE-SCUTE TRANSCRIPTION FACTOR-RELATED"/>
    <property type="match status" value="1"/>
</dbReference>
<organism evidence="8 9">
    <name type="scientific">Actinidia rufa</name>
    <dbReference type="NCBI Taxonomy" id="165716"/>
    <lineage>
        <taxon>Eukaryota</taxon>
        <taxon>Viridiplantae</taxon>
        <taxon>Streptophyta</taxon>
        <taxon>Embryophyta</taxon>
        <taxon>Tracheophyta</taxon>
        <taxon>Spermatophyta</taxon>
        <taxon>Magnoliopsida</taxon>
        <taxon>eudicotyledons</taxon>
        <taxon>Gunneridae</taxon>
        <taxon>Pentapetalae</taxon>
        <taxon>asterids</taxon>
        <taxon>Ericales</taxon>
        <taxon>Actinidiaceae</taxon>
        <taxon>Actinidia</taxon>
    </lineage>
</organism>
<keyword evidence="4" id="KW-0539">Nucleus</keyword>
<dbReference type="InterPro" id="IPR015660">
    <property type="entry name" value="MASH1/Ascl1a-like"/>
</dbReference>
<dbReference type="GO" id="GO:0090575">
    <property type="term" value="C:RNA polymerase II transcription regulator complex"/>
    <property type="evidence" value="ECO:0007669"/>
    <property type="project" value="TreeGrafter"/>
</dbReference>
<protein>
    <submittedName>
        <fullName evidence="8">Basic helix-loop-helix (BHLH) DNA-binding superfamily protein</fullName>
    </submittedName>
</protein>
<dbReference type="Pfam" id="PF00010">
    <property type="entry name" value="HLH"/>
    <property type="match status" value="1"/>
</dbReference>
<dbReference type="Gene3D" id="4.10.280.10">
    <property type="entry name" value="Helix-loop-helix DNA-binding domain"/>
    <property type="match status" value="1"/>
</dbReference>
<evidence type="ECO:0000313" key="8">
    <source>
        <dbReference type="EMBL" id="GFZ02164.1"/>
    </source>
</evidence>
<gene>
    <name evidence="8" type="ORF">Acr_15g0007730</name>
</gene>
<comment type="subcellular location">
    <subcellularLocation>
        <location evidence="1">Nucleus</location>
    </subcellularLocation>
</comment>
<reference evidence="8 9" key="1">
    <citation type="submission" date="2019-07" db="EMBL/GenBank/DDBJ databases">
        <title>De Novo Assembly of kiwifruit Actinidia rufa.</title>
        <authorList>
            <person name="Sugita-Konishi S."/>
            <person name="Sato K."/>
            <person name="Mori E."/>
            <person name="Abe Y."/>
            <person name="Kisaki G."/>
            <person name="Hamano K."/>
            <person name="Suezawa K."/>
            <person name="Otani M."/>
            <person name="Fukuda T."/>
            <person name="Manabe T."/>
            <person name="Gomi K."/>
            <person name="Tabuchi M."/>
            <person name="Akimitsu K."/>
            <person name="Kataoka I."/>
        </authorList>
    </citation>
    <scope>NUCLEOTIDE SEQUENCE [LARGE SCALE GENOMIC DNA]</scope>
    <source>
        <strain evidence="9">cv. Fuchu</strain>
    </source>
</reference>